<sequence length="161" mass="17713">MGLEKGGWNKREVDAAKSIWRTDEIETTRKIGLEKIATDHQISVEDVNSIQVTELPTGGRQVSGTLNGVDIRVARRTGDNRNIYEGSVGGKELFESDAKDVYWITLGIANRRDQINGHAIGDSIDVIDEKLEKYQKNAGALLNKALGHTLNPDTARQDKAA</sequence>
<proteinExistence type="predicted"/>
<dbReference type="EMBL" id="MFLL01000029">
    <property type="protein sequence ID" value="OGG68707.1"/>
    <property type="molecule type" value="Genomic_DNA"/>
</dbReference>
<evidence type="ECO:0000313" key="1">
    <source>
        <dbReference type="EMBL" id="OGG68707.1"/>
    </source>
</evidence>
<dbReference type="AlphaFoldDB" id="A0A1F6E542"/>
<accession>A0A1F6E542</accession>
<organism evidence="1 2">
    <name type="scientific">Candidatus Kaiserbacteria bacterium RIFCSPHIGHO2_02_FULL_55_25</name>
    <dbReference type="NCBI Taxonomy" id="1798498"/>
    <lineage>
        <taxon>Bacteria</taxon>
        <taxon>Candidatus Kaiseribacteriota</taxon>
    </lineage>
</organism>
<protein>
    <submittedName>
        <fullName evidence="1">Uncharacterized protein</fullName>
    </submittedName>
</protein>
<evidence type="ECO:0000313" key="2">
    <source>
        <dbReference type="Proteomes" id="UP000176914"/>
    </source>
</evidence>
<name>A0A1F6E542_9BACT</name>
<dbReference type="Proteomes" id="UP000176914">
    <property type="component" value="Unassembled WGS sequence"/>
</dbReference>
<comment type="caution">
    <text evidence="1">The sequence shown here is derived from an EMBL/GenBank/DDBJ whole genome shotgun (WGS) entry which is preliminary data.</text>
</comment>
<gene>
    <name evidence="1" type="ORF">A3C20_02155</name>
</gene>
<reference evidence="1 2" key="1">
    <citation type="journal article" date="2016" name="Nat. Commun.">
        <title>Thousands of microbial genomes shed light on interconnected biogeochemical processes in an aquifer system.</title>
        <authorList>
            <person name="Anantharaman K."/>
            <person name="Brown C.T."/>
            <person name="Hug L.A."/>
            <person name="Sharon I."/>
            <person name="Castelle C.J."/>
            <person name="Probst A.J."/>
            <person name="Thomas B.C."/>
            <person name="Singh A."/>
            <person name="Wilkins M.J."/>
            <person name="Karaoz U."/>
            <person name="Brodie E.L."/>
            <person name="Williams K.H."/>
            <person name="Hubbard S.S."/>
            <person name="Banfield J.F."/>
        </authorList>
    </citation>
    <scope>NUCLEOTIDE SEQUENCE [LARGE SCALE GENOMIC DNA]</scope>
</reference>